<evidence type="ECO:0000256" key="4">
    <source>
        <dbReference type="ARBA" id="ARBA00023315"/>
    </source>
</evidence>
<proteinExistence type="inferred from homology"/>
<feature type="region of interest" description="Disordered" evidence="6">
    <location>
        <begin position="164"/>
        <end position="203"/>
    </location>
</feature>
<dbReference type="PIRSF" id="PIRSF037207">
    <property type="entry name" value="ATE1_euk"/>
    <property type="match status" value="1"/>
</dbReference>
<feature type="region of interest" description="Disordered" evidence="6">
    <location>
        <begin position="109"/>
        <end position="128"/>
    </location>
</feature>
<keyword evidence="2 5" id="KW-0808">Transferase</keyword>
<dbReference type="EMBL" id="GG745353">
    <property type="protein sequence ID" value="KNE67459.1"/>
    <property type="molecule type" value="Genomic_DNA"/>
</dbReference>
<keyword evidence="3 5" id="KW-0833">Ubl conjugation pathway</keyword>
<protein>
    <recommendedName>
        <fullName evidence="5">Arginyl-tRNA--protein transferase 1</fullName>
        <shortName evidence="5">Arginyltransferase 1</shortName>
        <shortName evidence="5">R-transferase 1</shortName>
        <ecNumber evidence="5">2.3.2.8</ecNumber>
    </recommendedName>
    <alternativeName>
        <fullName evidence="5">Arginine-tRNA--protein transferase 1</fullName>
    </alternativeName>
</protein>
<evidence type="ECO:0000256" key="6">
    <source>
        <dbReference type="SAM" id="MobiDB-lite"/>
    </source>
</evidence>
<reference evidence="10" key="2">
    <citation type="submission" date="2009-11" db="EMBL/GenBank/DDBJ databases">
        <title>The Genome Sequence of Allomyces macrogynus strain ATCC 38327.</title>
        <authorList>
            <consortium name="The Broad Institute Genome Sequencing Platform"/>
            <person name="Russ C."/>
            <person name="Cuomo C."/>
            <person name="Shea T."/>
            <person name="Young S.K."/>
            <person name="Zeng Q."/>
            <person name="Koehrsen M."/>
            <person name="Haas B."/>
            <person name="Borodovsky M."/>
            <person name="Guigo R."/>
            <person name="Alvarado L."/>
            <person name="Berlin A."/>
            <person name="Borenstein D."/>
            <person name="Chen Z."/>
            <person name="Engels R."/>
            <person name="Freedman E."/>
            <person name="Gellesch M."/>
            <person name="Goldberg J."/>
            <person name="Griggs A."/>
            <person name="Gujja S."/>
            <person name="Heiman D."/>
            <person name="Hepburn T."/>
            <person name="Howarth C."/>
            <person name="Jen D."/>
            <person name="Larson L."/>
            <person name="Lewis B."/>
            <person name="Mehta T."/>
            <person name="Park D."/>
            <person name="Pearson M."/>
            <person name="Roberts A."/>
            <person name="Saif S."/>
            <person name="Shenoy N."/>
            <person name="Sisk P."/>
            <person name="Stolte C."/>
            <person name="Sykes S."/>
            <person name="Walk T."/>
            <person name="White J."/>
            <person name="Yandava C."/>
            <person name="Burger G."/>
            <person name="Gray M.W."/>
            <person name="Holland P.W.H."/>
            <person name="King N."/>
            <person name="Lang F.B.F."/>
            <person name="Roger A.J."/>
            <person name="Ruiz-Trillo I."/>
            <person name="Lander E."/>
            <person name="Nusbaum C."/>
        </authorList>
    </citation>
    <scope>NUCLEOTIDE SEQUENCE [LARGE SCALE GENOMIC DNA]</scope>
    <source>
        <strain evidence="10">ATCC 38327</strain>
    </source>
</reference>
<evidence type="ECO:0000256" key="5">
    <source>
        <dbReference type="PIRNR" id="PIRNR037207"/>
    </source>
</evidence>
<dbReference type="VEuPathDB" id="FungiDB:AMAG_11921"/>
<dbReference type="OrthoDB" id="74183at2759"/>
<dbReference type="GO" id="GO:0004057">
    <property type="term" value="F:arginyl-tRNA--protein transferase activity"/>
    <property type="evidence" value="ECO:0007669"/>
    <property type="project" value="UniProtKB-EC"/>
</dbReference>
<comment type="function">
    <text evidence="5">Involved in the post-translational conjugation of arginine to the N-terminal aspartate or glutamate of a protein. This arginylation is required for degradation of the protein via the ubiquitin pathway.</text>
</comment>
<evidence type="ECO:0000313" key="9">
    <source>
        <dbReference type="EMBL" id="KNE67459.1"/>
    </source>
</evidence>
<dbReference type="PANTHER" id="PTHR21367:SF1">
    <property type="entry name" value="ARGINYL-TRNA--PROTEIN TRANSFERASE 1"/>
    <property type="match status" value="1"/>
</dbReference>
<organism evidence="9 10">
    <name type="scientific">Allomyces macrogynus (strain ATCC 38327)</name>
    <name type="common">Allomyces javanicus var. macrogynus</name>
    <dbReference type="NCBI Taxonomy" id="578462"/>
    <lineage>
        <taxon>Eukaryota</taxon>
        <taxon>Fungi</taxon>
        <taxon>Fungi incertae sedis</taxon>
        <taxon>Blastocladiomycota</taxon>
        <taxon>Blastocladiomycetes</taxon>
        <taxon>Blastocladiales</taxon>
        <taxon>Blastocladiaceae</taxon>
        <taxon>Allomyces</taxon>
    </lineage>
</organism>
<accession>A0A0L0SYS0</accession>
<dbReference type="GO" id="GO:0005737">
    <property type="term" value="C:cytoplasm"/>
    <property type="evidence" value="ECO:0007669"/>
    <property type="project" value="TreeGrafter"/>
</dbReference>
<evidence type="ECO:0000259" key="7">
    <source>
        <dbReference type="Pfam" id="PF04376"/>
    </source>
</evidence>
<dbReference type="InterPro" id="IPR017137">
    <property type="entry name" value="Arg-tRNA-P_Trfase_1_euk"/>
</dbReference>
<dbReference type="InterPro" id="IPR030700">
    <property type="entry name" value="N-end_Aminoacyl_Trfase"/>
</dbReference>
<reference evidence="9 10" key="1">
    <citation type="submission" date="2009-11" db="EMBL/GenBank/DDBJ databases">
        <title>Annotation of Allomyces macrogynus ATCC 38327.</title>
        <authorList>
            <consortium name="The Broad Institute Genome Sequencing Platform"/>
            <person name="Russ C."/>
            <person name="Cuomo C."/>
            <person name="Burger G."/>
            <person name="Gray M.W."/>
            <person name="Holland P.W.H."/>
            <person name="King N."/>
            <person name="Lang F.B.F."/>
            <person name="Roger A.J."/>
            <person name="Ruiz-Trillo I."/>
            <person name="Young S.K."/>
            <person name="Zeng Q."/>
            <person name="Gargeya S."/>
            <person name="Fitzgerald M."/>
            <person name="Haas B."/>
            <person name="Abouelleil A."/>
            <person name="Alvarado L."/>
            <person name="Arachchi H.M."/>
            <person name="Berlin A."/>
            <person name="Chapman S.B."/>
            <person name="Gearin G."/>
            <person name="Goldberg J."/>
            <person name="Griggs A."/>
            <person name="Gujja S."/>
            <person name="Hansen M."/>
            <person name="Heiman D."/>
            <person name="Howarth C."/>
            <person name="Larimer J."/>
            <person name="Lui A."/>
            <person name="MacDonald P.J.P."/>
            <person name="McCowen C."/>
            <person name="Montmayeur A."/>
            <person name="Murphy C."/>
            <person name="Neiman D."/>
            <person name="Pearson M."/>
            <person name="Priest M."/>
            <person name="Roberts A."/>
            <person name="Saif S."/>
            <person name="Shea T."/>
            <person name="Sisk P."/>
            <person name="Stolte C."/>
            <person name="Sykes S."/>
            <person name="Wortman J."/>
            <person name="Nusbaum C."/>
            <person name="Birren B."/>
        </authorList>
    </citation>
    <scope>NUCLEOTIDE SEQUENCE [LARGE SCALE GENOMIC DNA]</scope>
    <source>
        <strain evidence="9 10">ATCC 38327</strain>
    </source>
</reference>
<dbReference type="OMA" id="SDRMVYS"/>
<feature type="domain" description="N-end rule aminoacyl transferase C-terminal" evidence="8">
    <location>
        <begin position="233"/>
        <end position="394"/>
    </location>
</feature>
<evidence type="ECO:0000256" key="2">
    <source>
        <dbReference type="ARBA" id="ARBA00022679"/>
    </source>
</evidence>
<keyword evidence="10" id="KW-1185">Reference proteome</keyword>
<dbReference type="InterPro" id="IPR007471">
    <property type="entry name" value="N-end_Aminoacyl_Trfase_N"/>
</dbReference>
<dbReference type="Proteomes" id="UP000054350">
    <property type="component" value="Unassembled WGS sequence"/>
</dbReference>
<evidence type="ECO:0000259" key="8">
    <source>
        <dbReference type="Pfam" id="PF04377"/>
    </source>
</evidence>
<dbReference type="AlphaFoldDB" id="A0A0L0SYS0"/>
<dbReference type="STRING" id="578462.A0A0L0SYS0"/>
<feature type="domain" description="N-end aminoacyl transferase N-terminal" evidence="7">
    <location>
        <begin position="15"/>
        <end position="87"/>
    </location>
</feature>
<evidence type="ECO:0000256" key="1">
    <source>
        <dbReference type="ARBA" id="ARBA00009991"/>
    </source>
</evidence>
<comment type="catalytic activity">
    <reaction evidence="5">
        <text>an N-terminal L-alpha-aminoacyl-[protein] + L-arginyl-tRNA(Arg) = an N-terminal L-arginyl-L-aminoacyl-[protein] + tRNA(Arg) + H(+)</text>
        <dbReference type="Rhea" id="RHEA:10208"/>
        <dbReference type="Rhea" id="RHEA-COMP:9658"/>
        <dbReference type="Rhea" id="RHEA-COMP:9673"/>
        <dbReference type="Rhea" id="RHEA-COMP:10636"/>
        <dbReference type="Rhea" id="RHEA-COMP:10638"/>
        <dbReference type="ChEBI" id="CHEBI:15378"/>
        <dbReference type="ChEBI" id="CHEBI:78442"/>
        <dbReference type="ChEBI" id="CHEBI:78513"/>
        <dbReference type="ChEBI" id="CHEBI:78597"/>
        <dbReference type="ChEBI" id="CHEBI:83562"/>
        <dbReference type="EC" id="2.3.2.8"/>
    </reaction>
</comment>
<dbReference type="Pfam" id="PF04376">
    <property type="entry name" value="ATE_N"/>
    <property type="match status" value="1"/>
</dbReference>
<evidence type="ECO:0000256" key="3">
    <source>
        <dbReference type="ARBA" id="ARBA00022786"/>
    </source>
</evidence>
<dbReference type="InterPro" id="IPR007472">
    <property type="entry name" value="N-end_Aminoacyl_Trfase_C"/>
</dbReference>
<evidence type="ECO:0000313" key="10">
    <source>
        <dbReference type="Proteomes" id="UP000054350"/>
    </source>
</evidence>
<keyword evidence="4 5" id="KW-0012">Acyltransferase</keyword>
<dbReference type="Pfam" id="PF04377">
    <property type="entry name" value="ATE_C"/>
    <property type="match status" value="1"/>
</dbReference>
<comment type="similarity">
    <text evidence="1 5">Belongs to the R-transferase family.</text>
</comment>
<dbReference type="PANTHER" id="PTHR21367">
    <property type="entry name" value="ARGININE-TRNA-PROTEIN TRANSFERASE 1"/>
    <property type="match status" value="1"/>
</dbReference>
<gene>
    <name evidence="9" type="ORF">AMAG_11921</name>
</gene>
<sequence length="491" mass="54780">MTQPSILSPLGADPHECGYCKSGRDTSISYGAWAHNLTCDDYQALIDRGWRRSGKYLYKPLMHKTCCPQYTIKLDALAFRPSKQHRQVLNKLRRFLDGEWVPAAADRVLGGDAGGGEGPEPGHNADVPAVAPVKEDKAVVVTKKRRTEPAADQQAPVVATAAVEPQQNLSHGPSRGGKKHAALATKDAPPKPPKPPKNTPFDLDHAIADLVGKQHRKHSFRTTLEPASFTDAKFALYKKYQIAIHHDPPAKVTPRGFERFLIDSPLSSPGKVARSSSTTSPLVGSVTPVAQPRFGSFHLCYYLDTQLIAVSVIDLLPLCVSAVYFFYDPDFSFLSLGKVSAMVEMRLARDERRALPNRVVERESDRMKWYYMGYYLHKCQKMVYKAQFRPSFLLDPASYVWVPYEEAVGVLDEAVDGFTTLVELRVSRKTAPKGLGERVVEEEEADRLWIYEDGYVVPLKEFDDQETRPFVVECAALMDAETAAHTVFTPR</sequence>
<dbReference type="EC" id="2.3.2.8" evidence="5"/>
<dbReference type="eggNOG" id="KOG1193">
    <property type="taxonomic scope" value="Eukaryota"/>
</dbReference>
<name>A0A0L0SYS0_ALLM3</name>